<feature type="compositionally biased region" description="Basic and acidic residues" evidence="1">
    <location>
        <begin position="60"/>
        <end position="71"/>
    </location>
</feature>
<reference evidence="3" key="1">
    <citation type="submission" date="2014-11" db="EMBL/GenBank/DDBJ databases">
        <authorList>
            <person name="Otto D Thomas"/>
            <person name="Naeem Raeece"/>
        </authorList>
    </citation>
    <scope>NUCLEOTIDE SEQUENCE</scope>
</reference>
<feature type="chain" id="PRO_5005191142" description="CBM1 domain-containing protein" evidence="2">
    <location>
        <begin position="21"/>
        <end position="154"/>
    </location>
</feature>
<dbReference type="VEuPathDB" id="CryptoDB:Cvel_23181"/>
<evidence type="ECO:0000256" key="2">
    <source>
        <dbReference type="SAM" id="SignalP"/>
    </source>
</evidence>
<organism evidence="3">
    <name type="scientific">Chromera velia CCMP2878</name>
    <dbReference type="NCBI Taxonomy" id="1169474"/>
    <lineage>
        <taxon>Eukaryota</taxon>
        <taxon>Sar</taxon>
        <taxon>Alveolata</taxon>
        <taxon>Colpodellida</taxon>
        <taxon>Chromeraceae</taxon>
        <taxon>Chromera</taxon>
    </lineage>
</organism>
<feature type="region of interest" description="Disordered" evidence="1">
    <location>
        <begin position="132"/>
        <end position="154"/>
    </location>
</feature>
<name>A0A0G4GSI5_9ALVE</name>
<dbReference type="EMBL" id="CDMZ01001503">
    <property type="protein sequence ID" value="CEM33566.1"/>
    <property type="molecule type" value="Genomic_DNA"/>
</dbReference>
<keyword evidence="2" id="KW-0732">Signal</keyword>
<gene>
    <name evidence="3" type="ORF">Cvel_23181</name>
</gene>
<evidence type="ECO:0000313" key="3">
    <source>
        <dbReference type="EMBL" id="CEM33566.1"/>
    </source>
</evidence>
<accession>A0A0G4GSI5</accession>
<evidence type="ECO:0000256" key="1">
    <source>
        <dbReference type="SAM" id="MobiDB-lite"/>
    </source>
</evidence>
<dbReference type="AlphaFoldDB" id="A0A0G4GSI5"/>
<sequence length="154" mass="16054">MRFFGLGFILGAALVAVCEGRSPQSAVNAPPVPTVSEGMERAPPTVDGLADPQNPLSAKGESESAALDRENGDAAVVGVTHGLVAEEEEDTLKQMCGGYAGARCPRGYICYMRMGSTGGSCVPNLAQRPPNWRGRAPNTECRTTDANRQGNASS</sequence>
<protein>
    <recommendedName>
        <fullName evidence="4">CBM1 domain-containing protein</fullName>
    </recommendedName>
</protein>
<proteinExistence type="predicted"/>
<evidence type="ECO:0008006" key="4">
    <source>
        <dbReference type="Google" id="ProtNLM"/>
    </source>
</evidence>
<feature type="signal peptide" evidence="2">
    <location>
        <begin position="1"/>
        <end position="20"/>
    </location>
</feature>
<feature type="region of interest" description="Disordered" evidence="1">
    <location>
        <begin position="46"/>
        <end position="71"/>
    </location>
</feature>
<feature type="compositionally biased region" description="Polar residues" evidence="1">
    <location>
        <begin position="140"/>
        <end position="154"/>
    </location>
</feature>